<evidence type="ECO:0000313" key="2">
    <source>
        <dbReference type="Proteomes" id="UP001597497"/>
    </source>
</evidence>
<dbReference type="EMBL" id="JBHUMM010000007">
    <property type="protein sequence ID" value="MFD2671034.1"/>
    <property type="molecule type" value="Genomic_DNA"/>
</dbReference>
<reference evidence="2" key="1">
    <citation type="journal article" date="2019" name="Int. J. Syst. Evol. Microbiol.">
        <title>The Global Catalogue of Microorganisms (GCM) 10K type strain sequencing project: providing services to taxonomists for standard genome sequencing and annotation.</title>
        <authorList>
            <consortium name="The Broad Institute Genomics Platform"/>
            <consortium name="The Broad Institute Genome Sequencing Center for Infectious Disease"/>
            <person name="Wu L."/>
            <person name="Ma J."/>
        </authorList>
    </citation>
    <scope>NUCLEOTIDE SEQUENCE [LARGE SCALE GENOMIC DNA]</scope>
    <source>
        <strain evidence="2">KCTC 33676</strain>
    </source>
</reference>
<gene>
    <name evidence="1" type="ORF">ACFSUC_05355</name>
</gene>
<name>A0ABW5R8W4_9BACL</name>
<dbReference type="RefSeq" id="WP_379928451.1">
    <property type="nucleotide sequence ID" value="NZ_JBHUMM010000007.1"/>
</dbReference>
<comment type="caution">
    <text evidence="1">The sequence shown here is derived from an EMBL/GenBank/DDBJ whole genome shotgun (WGS) entry which is preliminary data.</text>
</comment>
<dbReference type="Proteomes" id="UP001597497">
    <property type="component" value="Unassembled WGS sequence"/>
</dbReference>
<proteinExistence type="predicted"/>
<organism evidence="1 2">
    <name type="scientific">Marinicrinis sediminis</name>
    <dbReference type="NCBI Taxonomy" id="1652465"/>
    <lineage>
        <taxon>Bacteria</taxon>
        <taxon>Bacillati</taxon>
        <taxon>Bacillota</taxon>
        <taxon>Bacilli</taxon>
        <taxon>Bacillales</taxon>
        <taxon>Paenibacillaceae</taxon>
    </lineage>
</organism>
<keyword evidence="2" id="KW-1185">Reference proteome</keyword>
<evidence type="ECO:0000313" key="1">
    <source>
        <dbReference type="EMBL" id="MFD2671034.1"/>
    </source>
</evidence>
<protein>
    <submittedName>
        <fullName evidence="1">Uncharacterized protein</fullName>
    </submittedName>
</protein>
<sequence>MLHVIFQRQGISPDEVYAKPVGVQQYMFASTILALEEEERERKKLKQ</sequence>
<accession>A0ABW5R8W4</accession>